<geneLocation type="plasmid" evidence="4">
    <name>pNSL1</name>
</geneLocation>
<dbReference type="EMBL" id="KJ605395">
    <property type="protein sequence ID" value="AIU93641.1"/>
    <property type="molecule type" value="Genomic_DNA"/>
</dbReference>
<evidence type="ECO:0000313" key="4">
    <source>
        <dbReference type="EMBL" id="AIU93641.1"/>
    </source>
</evidence>
<organism evidence="4">
    <name type="scientific">Rhodococcus sp. NS1</name>
    <dbReference type="NCBI Taxonomy" id="402236"/>
    <lineage>
        <taxon>Bacteria</taxon>
        <taxon>Bacillati</taxon>
        <taxon>Actinomycetota</taxon>
        <taxon>Actinomycetes</taxon>
        <taxon>Mycobacteriales</taxon>
        <taxon>Nocardiaceae</taxon>
        <taxon>Rhodococcus</taxon>
    </lineage>
</organism>
<dbReference type="Gene3D" id="1.20.140.10">
    <property type="entry name" value="Butyryl-CoA Dehydrogenase, subunit A, domain 3"/>
    <property type="match status" value="1"/>
</dbReference>
<dbReference type="SUPFAM" id="SSF56645">
    <property type="entry name" value="Acyl-CoA dehydrogenase NM domain-like"/>
    <property type="match status" value="1"/>
</dbReference>
<feature type="domain" description="Acyl-CoA dehydrogenase/oxidase N-terminal" evidence="2">
    <location>
        <begin position="37"/>
        <end position="106"/>
    </location>
</feature>
<keyword evidence="1" id="KW-0560">Oxidoreductase</keyword>
<evidence type="ECO:0000256" key="1">
    <source>
        <dbReference type="ARBA" id="ARBA00023002"/>
    </source>
</evidence>
<dbReference type="PANTHER" id="PTHR43884:SF12">
    <property type="entry name" value="ISOVALERYL-COA DEHYDROGENASE, MITOCHONDRIAL-RELATED"/>
    <property type="match status" value="1"/>
</dbReference>
<dbReference type="InterPro" id="IPR036250">
    <property type="entry name" value="AcylCo_DH-like_C"/>
</dbReference>
<dbReference type="InterPro" id="IPR009100">
    <property type="entry name" value="AcylCoA_DH/oxidase_NM_dom_sf"/>
</dbReference>
<dbReference type="InterPro" id="IPR037069">
    <property type="entry name" value="AcylCoA_DH/ox_N_sf"/>
</dbReference>
<evidence type="ECO:0000259" key="3">
    <source>
        <dbReference type="Pfam" id="PF08028"/>
    </source>
</evidence>
<dbReference type="InterPro" id="IPR013107">
    <property type="entry name" value="Acyl-CoA_DH_C"/>
</dbReference>
<dbReference type="GO" id="GO:0008470">
    <property type="term" value="F:3-methylbutanoyl-CoA dehydrogenase activity"/>
    <property type="evidence" value="ECO:0007669"/>
    <property type="project" value="TreeGrafter"/>
</dbReference>
<dbReference type="Pfam" id="PF08028">
    <property type="entry name" value="Acyl-CoA_dh_2"/>
    <property type="match status" value="1"/>
</dbReference>
<dbReference type="GO" id="GO:0050660">
    <property type="term" value="F:flavin adenine dinucleotide binding"/>
    <property type="evidence" value="ECO:0007669"/>
    <property type="project" value="InterPro"/>
</dbReference>
<dbReference type="PANTHER" id="PTHR43884">
    <property type="entry name" value="ACYL-COA DEHYDROGENASE"/>
    <property type="match status" value="1"/>
</dbReference>
<feature type="domain" description="Acyl-CoA dehydrogenase C-terminal" evidence="3">
    <location>
        <begin position="251"/>
        <end position="385"/>
    </location>
</feature>
<accession>A0A097SQ42</accession>
<keyword evidence="4" id="KW-0614">Plasmid</keyword>
<evidence type="ECO:0000259" key="2">
    <source>
        <dbReference type="Pfam" id="PF02771"/>
    </source>
</evidence>
<sequence>MNTMVAPTSPDIPTLLAGPFAEFDTLAATYRPVFARIAEGNLQRERTREFPYEQVRWLIDAGFSRLRIPRELGGDGATLQQVFLLLAELGEADPNVAHIFRNHLAFVEDRLNSPDHPSTEIWLERFRQGQFVGGGWTEASNTKFGEIGTRITTSEGVTRITGNKYYATGSLYADWLDVIGRNENDELVTALVAREQPGVTLIDDWDGFGQQTTASGSARYQDAVVDEHGTFPAEQRFAYQGLFYQTALLSVLVGIGRAAFRDGSEGLRRRTRNYPLGVSEVPPQDPLLQQQIGRIATRLFQAEAALEKQSATLDVVAHAHARGDAEREKSALVDATVRTHEAQSVIIDSVLEITATIFDALGASATAVSSALDRHWRNARTLSSHNPRVFKERVLGDYYVNGTVPVGGSNPYARPQGQGV</sequence>
<proteinExistence type="predicted"/>
<dbReference type="Gene3D" id="1.10.540.10">
    <property type="entry name" value="Acyl-CoA dehydrogenase/oxidase, N-terminal domain"/>
    <property type="match status" value="1"/>
</dbReference>
<name>A0A097SQ42_9NOCA</name>
<dbReference type="PIRSF" id="PIRSF016578">
    <property type="entry name" value="HsaA"/>
    <property type="match status" value="1"/>
</dbReference>
<dbReference type="InterPro" id="IPR046373">
    <property type="entry name" value="Acyl-CoA_Oxase/DH_mid-dom_sf"/>
</dbReference>
<dbReference type="Gene3D" id="2.40.110.10">
    <property type="entry name" value="Butyryl-CoA Dehydrogenase, subunit A, domain 2"/>
    <property type="match status" value="1"/>
</dbReference>
<dbReference type="GO" id="GO:0006552">
    <property type="term" value="P:L-leucine catabolic process"/>
    <property type="evidence" value="ECO:0007669"/>
    <property type="project" value="TreeGrafter"/>
</dbReference>
<protein>
    <submittedName>
        <fullName evidence="4">Uncharacterized protein</fullName>
    </submittedName>
</protein>
<gene>
    <name evidence="4" type="ORF">LRS1606.207</name>
</gene>
<dbReference type="AlphaFoldDB" id="A0A097SQ42"/>
<reference evidence="4" key="1">
    <citation type="submission" date="2014-03" db="EMBL/GenBank/DDBJ databases">
        <authorList>
            <person name="Zhang G."/>
            <person name="Zhu L."/>
            <person name="Fang P."/>
        </authorList>
    </citation>
    <scope>NUCLEOTIDE SEQUENCE</scope>
    <source>
        <strain evidence="4">NS1</strain>
        <plasmid evidence="4">pNSL1</plasmid>
    </source>
</reference>
<dbReference type="Pfam" id="PF02771">
    <property type="entry name" value="Acyl-CoA_dh_N"/>
    <property type="match status" value="1"/>
</dbReference>
<dbReference type="InterPro" id="IPR013786">
    <property type="entry name" value="AcylCoA_DH/ox_N"/>
</dbReference>
<dbReference type="SUPFAM" id="SSF47203">
    <property type="entry name" value="Acyl-CoA dehydrogenase C-terminal domain-like"/>
    <property type="match status" value="1"/>
</dbReference>